<evidence type="ECO:0000313" key="4">
    <source>
        <dbReference type="Proteomes" id="UP000039324"/>
    </source>
</evidence>
<dbReference type="Pfam" id="PF04707">
    <property type="entry name" value="PRELI"/>
    <property type="match status" value="1"/>
</dbReference>
<dbReference type="EMBL" id="CDSF01000079">
    <property type="protein sequence ID" value="CEO97500.1"/>
    <property type="molecule type" value="Genomic_DNA"/>
</dbReference>
<dbReference type="OrthoDB" id="30289at2759"/>
<sequence length="282" mass="32079">LHVLARHAPRWFRGSQRIALVWRGTYSASMREARLVHTYKEPWHVVIQAYQERFRQLPHPKIPALVEATFNGFDYNAANQELTWIVLGKIELPIPSWVKRLSGCTHCTFRTTNTLNYKDRTMRIQITNDEYRQVAVVEETNCFRVHPDNDQWTEYEQVSRLTIRSLLGMQSQVEGIVMRSYSEQYEAGRQVDNDFIQQLLALGRLPARGFLEEMAIARLPVEQQGAVSPTHIDRTTTTTPLPSPVSHSKQDDGTGNETTKQVPPIPSPVNGSAGSSNIVTVV</sequence>
<reference evidence="3 4" key="1">
    <citation type="submission" date="2015-02" db="EMBL/GenBank/DDBJ databases">
        <authorList>
            <person name="Chooi Y.-H."/>
        </authorList>
    </citation>
    <scope>NUCLEOTIDE SEQUENCE [LARGE SCALE GENOMIC DNA]</scope>
    <source>
        <strain evidence="3">E3</strain>
    </source>
</reference>
<feature type="non-terminal residue" evidence="3">
    <location>
        <position position="1"/>
    </location>
</feature>
<accession>A0A0G4IQJ4</accession>
<evidence type="ECO:0000313" key="3">
    <source>
        <dbReference type="EMBL" id="CEO97500.1"/>
    </source>
</evidence>
<gene>
    <name evidence="3" type="ORF">PBRA_000845</name>
</gene>
<dbReference type="GO" id="GO:0005758">
    <property type="term" value="C:mitochondrial intermembrane space"/>
    <property type="evidence" value="ECO:0007669"/>
    <property type="project" value="InterPro"/>
</dbReference>
<name>A0A0G4IQJ4_PLABS</name>
<keyword evidence="4" id="KW-1185">Reference proteome</keyword>
<feature type="compositionally biased region" description="Polar residues" evidence="1">
    <location>
        <begin position="269"/>
        <end position="282"/>
    </location>
</feature>
<protein>
    <recommendedName>
        <fullName evidence="2">PRELI/MSF1 domain-containing protein</fullName>
    </recommendedName>
</protein>
<dbReference type="PANTHER" id="PTHR11158">
    <property type="entry name" value="MSF1/PX19 RELATED"/>
    <property type="match status" value="1"/>
</dbReference>
<evidence type="ECO:0000256" key="1">
    <source>
        <dbReference type="SAM" id="MobiDB-lite"/>
    </source>
</evidence>
<dbReference type="OMA" id="EFRTIMD"/>
<dbReference type="Proteomes" id="UP000039324">
    <property type="component" value="Unassembled WGS sequence"/>
</dbReference>
<evidence type="ECO:0000259" key="2">
    <source>
        <dbReference type="PROSITE" id="PS50904"/>
    </source>
</evidence>
<proteinExistence type="predicted"/>
<organism evidence="3 4">
    <name type="scientific">Plasmodiophora brassicae</name>
    <name type="common">Clubroot disease agent</name>
    <dbReference type="NCBI Taxonomy" id="37360"/>
    <lineage>
        <taxon>Eukaryota</taxon>
        <taxon>Sar</taxon>
        <taxon>Rhizaria</taxon>
        <taxon>Endomyxa</taxon>
        <taxon>Phytomyxea</taxon>
        <taxon>Plasmodiophorida</taxon>
        <taxon>Plasmodiophoridae</taxon>
        <taxon>Plasmodiophora</taxon>
    </lineage>
</organism>
<dbReference type="STRING" id="37360.A0A0G4IQJ4"/>
<feature type="region of interest" description="Disordered" evidence="1">
    <location>
        <begin position="225"/>
        <end position="282"/>
    </location>
</feature>
<feature type="domain" description="PRELI/MSF1" evidence="2">
    <location>
        <begin position="30"/>
        <end position="204"/>
    </location>
</feature>
<dbReference type="InterPro" id="IPR037365">
    <property type="entry name" value="Slowmo/Ups"/>
</dbReference>
<dbReference type="PROSITE" id="PS50904">
    <property type="entry name" value="PRELI_MSF1"/>
    <property type="match status" value="1"/>
</dbReference>
<dbReference type="AlphaFoldDB" id="A0A0G4IQJ4"/>
<dbReference type="InterPro" id="IPR006797">
    <property type="entry name" value="PRELI/MSF1_dom"/>
</dbReference>